<evidence type="ECO:0000259" key="2">
    <source>
        <dbReference type="Pfam" id="PF04773"/>
    </source>
</evidence>
<dbReference type="EMBL" id="FRBH01000004">
    <property type="protein sequence ID" value="SHK85534.1"/>
    <property type="molecule type" value="Genomic_DNA"/>
</dbReference>
<dbReference type="Proteomes" id="UP000184120">
    <property type="component" value="Unassembled WGS sequence"/>
</dbReference>
<evidence type="ECO:0000259" key="3">
    <source>
        <dbReference type="Pfam" id="PF16344"/>
    </source>
</evidence>
<dbReference type="InterPro" id="IPR012373">
    <property type="entry name" value="Ferrdict_sens_TM"/>
</dbReference>
<name>A0A1M6VVV0_9FLAO</name>
<dbReference type="Pfam" id="PF16344">
    <property type="entry name" value="FecR_C"/>
    <property type="match status" value="1"/>
</dbReference>
<evidence type="ECO:0000256" key="1">
    <source>
        <dbReference type="SAM" id="Phobius"/>
    </source>
</evidence>
<gene>
    <name evidence="4" type="ORF">GCM10010984_04360</name>
    <name evidence="5" type="ORF">SAMN05443634_10456</name>
</gene>
<evidence type="ECO:0000313" key="6">
    <source>
        <dbReference type="Proteomes" id="UP000184120"/>
    </source>
</evidence>
<dbReference type="OrthoDB" id="651134at2"/>
<reference evidence="7" key="4">
    <citation type="journal article" date="2019" name="Int. J. Syst. Evol. Microbiol.">
        <title>The Global Catalogue of Microorganisms (GCM) 10K type strain sequencing project: providing services to taxonomists for standard genome sequencing and annotation.</title>
        <authorList>
            <consortium name="The Broad Institute Genomics Platform"/>
            <consortium name="The Broad Institute Genome Sequencing Center for Infectious Disease"/>
            <person name="Wu L."/>
            <person name="Ma J."/>
        </authorList>
    </citation>
    <scope>NUCLEOTIDE SEQUENCE [LARGE SCALE GENOMIC DNA]</scope>
    <source>
        <strain evidence="7">CGMCC 1.12707</strain>
    </source>
</reference>
<keyword evidence="1" id="KW-0472">Membrane</keyword>
<reference evidence="4" key="1">
    <citation type="journal article" date="2014" name="Int. J. Syst. Evol. Microbiol.">
        <title>Complete genome of a new Firmicutes species belonging to the dominant human colonic microbiota ('Ruminococcus bicirculans') reveals two chromosomes and a selective capacity to utilize plant glucans.</title>
        <authorList>
            <consortium name="NISC Comparative Sequencing Program"/>
            <person name="Wegmann U."/>
            <person name="Louis P."/>
            <person name="Goesmann A."/>
            <person name="Henrissat B."/>
            <person name="Duncan S.H."/>
            <person name="Flint H.J."/>
        </authorList>
    </citation>
    <scope>NUCLEOTIDE SEQUENCE</scope>
    <source>
        <strain evidence="4">CGMCC 1.12707</strain>
    </source>
</reference>
<sequence>MIERLLKKYWLGFSTTKEKESLLKLLEHESEVAEHLKEDSTVSLSPEKAEETLKNIHIYINKNKVVERKSYSPRFLLKISAAVIILLFMAIGVTKFYTTNTQSNFSESDLMTVHNYDNTHSKNIKLSDNSTIILYSGSKISYHKNYNKKNRTIYLSGKAKFNVAKNKNLPFIVNTKLFSTTALGTIFIVNEHYAKNQSSVELLEGKVVIKPLKVNSKTFKPIYLTPKQSFTLDTLTYITDVRKEKIEKISKVKLREQEQLIAKTTTQKETIKENTTTEEAIVFDKTPLNEVFKKLATLYNVEILYKDSSAGLTFTGHLDGNIDIDQHLKIICQLNELKLTQQQKQFIISK</sequence>
<feature type="transmembrane region" description="Helical" evidence="1">
    <location>
        <begin position="75"/>
        <end position="97"/>
    </location>
</feature>
<dbReference type="GO" id="GO:0016989">
    <property type="term" value="F:sigma factor antagonist activity"/>
    <property type="evidence" value="ECO:0007669"/>
    <property type="project" value="TreeGrafter"/>
</dbReference>
<dbReference type="InterPro" id="IPR006860">
    <property type="entry name" value="FecR"/>
</dbReference>
<dbReference type="InterPro" id="IPR032508">
    <property type="entry name" value="FecR_C"/>
</dbReference>
<dbReference type="AlphaFoldDB" id="A0A1M6VVV0"/>
<dbReference type="RefSeq" id="WP_072930449.1">
    <property type="nucleotide sequence ID" value="NZ_BMFL01000002.1"/>
</dbReference>
<protein>
    <submittedName>
        <fullName evidence="4">Anti-sigma factor</fullName>
    </submittedName>
    <submittedName>
        <fullName evidence="5">FecR family protein</fullName>
    </submittedName>
</protein>
<reference evidence="5" key="3">
    <citation type="submission" date="2016-11" db="EMBL/GenBank/DDBJ databases">
        <authorList>
            <person name="Jaros S."/>
            <person name="Januszkiewicz K."/>
            <person name="Wedrychowicz H."/>
        </authorList>
    </citation>
    <scope>NUCLEOTIDE SEQUENCE [LARGE SCALE GENOMIC DNA]</scope>
    <source>
        <strain evidence="5">DSM 27989</strain>
    </source>
</reference>
<reference evidence="4" key="5">
    <citation type="submission" date="2024-05" db="EMBL/GenBank/DDBJ databases">
        <authorList>
            <person name="Sun Q."/>
            <person name="Zhou Y."/>
        </authorList>
    </citation>
    <scope>NUCLEOTIDE SEQUENCE</scope>
    <source>
        <strain evidence="4">CGMCC 1.12707</strain>
    </source>
</reference>
<dbReference type="PANTHER" id="PTHR30273">
    <property type="entry name" value="PERIPLASMIC SIGNAL SENSOR AND SIGMA FACTOR ACTIVATOR FECR-RELATED"/>
    <property type="match status" value="1"/>
</dbReference>
<organism evidence="5 6">
    <name type="scientific">Chishuiella changwenlii</name>
    <dbReference type="NCBI Taxonomy" id="1434701"/>
    <lineage>
        <taxon>Bacteria</taxon>
        <taxon>Pseudomonadati</taxon>
        <taxon>Bacteroidota</taxon>
        <taxon>Flavobacteriia</taxon>
        <taxon>Flavobacteriales</taxon>
        <taxon>Weeksellaceae</taxon>
        <taxon>Chishuiella</taxon>
    </lineage>
</organism>
<proteinExistence type="predicted"/>
<keyword evidence="1" id="KW-0812">Transmembrane</keyword>
<dbReference type="Gene3D" id="3.55.50.30">
    <property type="match status" value="1"/>
</dbReference>
<accession>A0A1M6VVV0</accession>
<dbReference type="PANTHER" id="PTHR30273:SF2">
    <property type="entry name" value="PROTEIN FECR"/>
    <property type="match status" value="1"/>
</dbReference>
<evidence type="ECO:0000313" key="4">
    <source>
        <dbReference type="EMBL" id="GGE89824.1"/>
    </source>
</evidence>
<reference evidence="6" key="2">
    <citation type="submission" date="2016-11" db="EMBL/GenBank/DDBJ databases">
        <authorList>
            <person name="Varghese N."/>
            <person name="Submissions S."/>
        </authorList>
    </citation>
    <scope>NUCLEOTIDE SEQUENCE [LARGE SCALE GENOMIC DNA]</scope>
    <source>
        <strain evidence="6">DSM 27989</strain>
    </source>
</reference>
<dbReference type="STRING" id="1434701.SAMN05443634_10456"/>
<feature type="domain" description="FecR protein" evidence="2">
    <location>
        <begin position="120"/>
        <end position="207"/>
    </location>
</feature>
<keyword evidence="7" id="KW-1185">Reference proteome</keyword>
<dbReference type="Gene3D" id="2.60.120.1440">
    <property type="match status" value="1"/>
</dbReference>
<keyword evidence="1" id="KW-1133">Transmembrane helix</keyword>
<feature type="domain" description="Protein FecR C-terminal" evidence="3">
    <location>
        <begin position="281"/>
        <end position="348"/>
    </location>
</feature>
<dbReference type="EMBL" id="BMFL01000002">
    <property type="protein sequence ID" value="GGE89824.1"/>
    <property type="molecule type" value="Genomic_DNA"/>
</dbReference>
<evidence type="ECO:0000313" key="7">
    <source>
        <dbReference type="Proteomes" id="UP000650994"/>
    </source>
</evidence>
<evidence type="ECO:0000313" key="5">
    <source>
        <dbReference type="EMBL" id="SHK85534.1"/>
    </source>
</evidence>
<dbReference type="Pfam" id="PF04773">
    <property type="entry name" value="FecR"/>
    <property type="match status" value="1"/>
</dbReference>
<dbReference type="Proteomes" id="UP000650994">
    <property type="component" value="Unassembled WGS sequence"/>
</dbReference>